<dbReference type="Pfam" id="PF23136">
    <property type="entry name" value="DUF7051"/>
    <property type="match status" value="1"/>
</dbReference>
<gene>
    <name evidence="3" type="ORF">STCU_07914</name>
</gene>
<dbReference type="InterPro" id="IPR049916">
    <property type="entry name" value="WDR72-like"/>
</dbReference>
<dbReference type="Pfam" id="PF23126">
    <property type="entry name" value="DUF7048"/>
    <property type="match status" value="1"/>
</dbReference>
<reference evidence="3 4" key="1">
    <citation type="journal article" date="2013" name="PLoS ONE">
        <title>Predicting the Proteins of Angomonas deanei, Strigomonas culicis and Their Respective Endosymbionts Reveals New Aspects of the Trypanosomatidae Family.</title>
        <authorList>
            <person name="Motta M.C."/>
            <person name="Martins A.C."/>
            <person name="de Souza S.S."/>
            <person name="Catta-Preta C.M."/>
            <person name="Silva R."/>
            <person name="Klein C.C."/>
            <person name="de Almeida L.G."/>
            <person name="de Lima Cunha O."/>
            <person name="Ciapina L.P."/>
            <person name="Brocchi M."/>
            <person name="Colabardini A.C."/>
            <person name="de Araujo Lima B."/>
            <person name="Machado C.R."/>
            <person name="de Almeida Soares C.M."/>
            <person name="Probst C.M."/>
            <person name="de Menezes C.B."/>
            <person name="Thompson C.E."/>
            <person name="Bartholomeu D.C."/>
            <person name="Gradia D.F."/>
            <person name="Pavoni D.P."/>
            <person name="Grisard E.C."/>
            <person name="Fantinatti-Garboggini F."/>
            <person name="Marchini F.K."/>
            <person name="Rodrigues-Luiz G.F."/>
            <person name="Wagner G."/>
            <person name="Goldman G.H."/>
            <person name="Fietto J.L."/>
            <person name="Elias M.C."/>
            <person name="Goldman M.H."/>
            <person name="Sagot M.F."/>
            <person name="Pereira M."/>
            <person name="Stoco P.H."/>
            <person name="de Mendonca-Neto R.P."/>
            <person name="Teixeira S.M."/>
            <person name="Maciel T.E."/>
            <person name="de Oliveira Mendes T.A."/>
            <person name="Urmenyi T.P."/>
            <person name="de Souza W."/>
            <person name="Schenkman S."/>
            <person name="de Vasconcelos A.T."/>
        </authorList>
    </citation>
    <scope>NUCLEOTIDE SEQUENCE [LARGE SCALE GENOMIC DNA]</scope>
</reference>
<dbReference type="SMART" id="SM00320">
    <property type="entry name" value="WD40"/>
    <property type="match status" value="4"/>
</dbReference>
<feature type="domain" description="DUF7048" evidence="1">
    <location>
        <begin position="83"/>
        <end position="186"/>
    </location>
</feature>
<proteinExistence type="predicted"/>
<dbReference type="SUPFAM" id="SSF50978">
    <property type="entry name" value="WD40 repeat-like"/>
    <property type="match status" value="1"/>
</dbReference>
<evidence type="ECO:0000313" key="4">
    <source>
        <dbReference type="Proteomes" id="UP000015354"/>
    </source>
</evidence>
<dbReference type="InterPro" id="IPR055479">
    <property type="entry name" value="DUF7051"/>
</dbReference>
<dbReference type="Proteomes" id="UP000015354">
    <property type="component" value="Unassembled WGS sequence"/>
</dbReference>
<organism evidence="3 4">
    <name type="scientific">Strigomonas culicis</name>
    <dbReference type="NCBI Taxonomy" id="28005"/>
    <lineage>
        <taxon>Eukaryota</taxon>
        <taxon>Discoba</taxon>
        <taxon>Euglenozoa</taxon>
        <taxon>Kinetoplastea</taxon>
        <taxon>Metakinetoplastina</taxon>
        <taxon>Trypanosomatida</taxon>
        <taxon>Trypanosomatidae</taxon>
        <taxon>Strigomonadinae</taxon>
        <taxon>Strigomonas</taxon>
    </lineage>
</organism>
<protein>
    <submittedName>
        <fullName evidence="3">Uncharacterized protein</fullName>
    </submittedName>
</protein>
<dbReference type="InterPro" id="IPR015943">
    <property type="entry name" value="WD40/YVTN_repeat-like_dom_sf"/>
</dbReference>
<dbReference type="OrthoDB" id="338622at2759"/>
<dbReference type="InterPro" id="IPR036322">
    <property type="entry name" value="WD40_repeat_dom_sf"/>
</dbReference>
<dbReference type="AlphaFoldDB" id="S9U2M5"/>
<evidence type="ECO:0000313" key="3">
    <source>
        <dbReference type="EMBL" id="EPY23044.1"/>
    </source>
</evidence>
<dbReference type="InterPro" id="IPR055476">
    <property type="entry name" value="DUF7048"/>
</dbReference>
<dbReference type="PANTHER" id="PTHR44099">
    <property type="entry name" value="RABCONNECTIN-3B, ISOFORM A"/>
    <property type="match status" value="1"/>
</dbReference>
<evidence type="ECO:0000259" key="2">
    <source>
        <dbReference type="Pfam" id="PF23136"/>
    </source>
</evidence>
<sequence length="931" mass="103309">MLDSRSLRLQSLSTADGGIVLLSKVTLSDLPLDEASMFQDAPETYACNAGDRYILVTLYGDCFVFCSTTYSSAAGATTVAATASNKNVLISSVLRNDLALPFSSGCWQKTDCTEENTCTFYVFRADCTCFAYSVRLDTLSRSIVEITMDKQVHLQFYLGTFIHGAEIILVVKNCDALLNGMENSVQATRIPGDPFMPEFVGDVERRSTILHLESVNVRGRNHFLCVCNSGECFILPYDNQEKTEKELLATEESPYEITSCLAVDKDGKVECILGYFDGKIKVFTDQRLCVLLRMVHCGAVDKLLSVSHIDKMYDVFFVSVCSEVGTLCFHRNEDIKVSRIVASPSGPLTAVFLDNRGEYLYVFSNQICNIWHLSTCRLERTIFCPSGQIPNFEAENILSTRRSSLTIIKTSFAGDAYYSIKVDVDKLIHELMTKNFASDDFKDSLFLLCQLDSITDLHSSLQGTCLRTALTSLSLGVTSKPNHLMLLTAMALVSAFVECTADGISANAALKLWSKLIENLAEMDHLEKTICSYFFIFFVDATSITALARSGLVRLIAKSNASQMMHTLLAVDGSGDRVAAAAGQEASSIVRSLTTCAGQKLMTQSAVALSLIIAGAAPVSIWERPQSEISMLEEAFNRSVDVIIDELKTKSLCKWNRALLVGLVECEKLHNQCDKWETLISMLLKNTLDEREKDVKSQCNAALEHFAAANFSKFLDKYFKPYYLHEHAMRPNLIIFLARFVRHFGAEAYGCFPSIVDVIMEALDPHTTDKVAKETCFAAVTQLVKVSVSYLPNVSFQQQLQHLAVGQKDGNVKVYNLKTSGVVDTFQAHPGPIICVSFSSNTQSLDIATVSESADTIRIWRAPQQTSSIVSFFGRAAVRFNMVASIALPKVVISEDERSTLFRLWDIKWLSPQCIQFSSPWHQKTQHSFKS</sequence>
<dbReference type="Gene3D" id="2.130.10.10">
    <property type="entry name" value="YVTN repeat-like/Quinoprotein amine dehydrogenase"/>
    <property type="match status" value="1"/>
</dbReference>
<name>S9U2M5_9TRYP</name>
<keyword evidence="4" id="KW-1185">Reference proteome</keyword>
<accession>S9U2M5</accession>
<evidence type="ECO:0000259" key="1">
    <source>
        <dbReference type="Pfam" id="PF23126"/>
    </source>
</evidence>
<comment type="caution">
    <text evidence="3">The sequence shown here is derived from an EMBL/GenBank/DDBJ whole genome shotgun (WGS) entry which is preliminary data.</text>
</comment>
<dbReference type="Pfam" id="PF00400">
    <property type="entry name" value="WD40"/>
    <property type="match status" value="1"/>
</dbReference>
<feature type="domain" description="DUF7051" evidence="2">
    <location>
        <begin position="692"/>
        <end position="788"/>
    </location>
</feature>
<dbReference type="InterPro" id="IPR001680">
    <property type="entry name" value="WD40_rpt"/>
</dbReference>
<dbReference type="SUPFAM" id="SSF101908">
    <property type="entry name" value="Putative isomerase YbhE"/>
    <property type="match status" value="1"/>
</dbReference>
<dbReference type="GO" id="GO:0005737">
    <property type="term" value="C:cytoplasm"/>
    <property type="evidence" value="ECO:0007669"/>
    <property type="project" value="TreeGrafter"/>
</dbReference>
<dbReference type="PANTHER" id="PTHR44099:SF4">
    <property type="entry name" value="RABCONNECTIN-3B, ISOFORM A"/>
    <property type="match status" value="1"/>
</dbReference>
<dbReference type="EMBL" id="ATMH01007914">
    <property type="protein sequence ID" value="EPY23044.1"/>
    <property type="molecule type" value="Genomic_DNA"/>
</dbReference>